<evidence type="ECO:0000256" key="15">
    <source>
        <dbReference type="PIRSR" id="PIRSR006135-1"/>
    </source>
</evidence>
<dbReference type="NCBIfam" id="NF004469">
    <property type="entry name" value="PRK05800.1"/>
    <property type="match status" value="1"/>
</dbReference>
<comment type="similarity">
    <text evidence="7 14">Belongs to the CobU/CobP family.</text>
</comment>
<dbReference type="GO" id="GO:0005525">
    <property type="term" value="F:GTP binding"/>
    <property type="evidence" value="ECO:0007669"/>
    <property type="project" value="UniProtKB-UniRule"/>
</dbReference>
<comment type="catalytic activity">
    <reaction evidence="3">
        <text>adenosylcob(III)inamide + GTP = adenosylcob(III)inamide phosphate + GDP + H(+)</text>
        <dbReference type="Rhea" id="RHEA:15765"/>
        <dbReference type="ChEBI" id="CHEBI:2480"/>
        <dbReference type="ChEBI" id="CHEBI:15378"/>
        <dbReference type="ChEBI" id="CHEBI:37565"/>
        <dbReference type="ChEBI" id="CHEBI:58189"/>
        <dbReference type="ChEBI" id="CHEBI:58502"/>
        <dbReference type="EC" id="2.7.1.156"/>
    </reaction>
</comment>
<keyword evidence="8 14" id="KW-0169">Cobalamin biosynthesis</keyword>
<evidence type="ECO:0000256" key="1">
    <source>
        <dbReference type="ARBA" id="ARBA00000312"/>
    </source>
</evidence>
<dbReference type="GO" id="GO:0005524">
    <property type="term" value="F:ATP binding"/>
    <property type="evidence" value="ECO:0007669"/>
    <property type="project" value="UniProtKB-UniRule"/>
</dbReference>
<evidence type="ECO:0000256" key="5">
    <source>
        <dbReference type="ARBA" id="ARBA00004692"/>
    </source>
</evidence>
<name>A0A4Q0RU91_9BRAD</name>
<keyword evidence="11 14" id="KW-0418">Kinase</keyword>
<keyword evidence="10 14" id="KW-0547">Nucleotide-binding</keyword>
<dbReference type="SUPFAM" id="SSF52540">
    <property type="entry name" value="P-loop containing nucleoside triphosphate hydrolases"/>
    <property type="match status" value="1"/>
</dbReference>
<keyword evidence="9 14" id="KW-0808">Transferase</keyword>
<comment type="pathway">
    <text evidence="6 14">Cofactor biosynthesis; adenosylcobalamin biosynthesis; adenosylcobalamin from cob(II)yrinate a,c-diamide: step 5/7.</text>
</comment>
<comment type="caution">
    <text evidence="17">The sequence shown here is derived from an EMBL/GenBank/DDBJ whole genome shotgun (WGS) entry which is preliminary data.</text>
</comment>
<evidence type="ECO:0000256" key="13">
    <source>
        <dbReference type="ARBA" id="ARBA00023134"/>
    </source>
</evidence>
<organism evidence="17 18">
    <name type="scientific">Bradyrhizobium nanningense</name>
    <dbReference type="NCBI Taxonomy" id="1325118"/>
    <lineage>
        <taxon>Bacteria</taxon>
        <taxon>Pseudomonadati</taxon>
        <taxon>Pseudomonadota</taxon>
        <taxon>Alphaproteobacteria</taxon>
        <taxon>Hyphomicrobiales</taxon>
        <taxon>Nitrobacteraceae</taxon>
        <taxon>Bradyrhizobium</taxon>
    </lineage>
</organism>
<evidence type="ECO:0000256" key="4">
    <source>
        <dbReference type="ARBA" id="ARBA00003889"/>
    </source>
</evidence>
<dbReference type="EC" id="2.7.1.156" evidence="14"/>
<evidence type="ECO:0000256" key="2">
    <source>
        <dbReference type="ARBA" id="ARBA00000711"/>
    </source>
</evidence>
<keyword evidence="12 14" id="KW-0067">ATP-binding</keyword>
<proteinExistence type="inferred from homology"/>
<evidence type="ECO:0000256" key="7">
    <source>
        <dbReference type="ARBA" id="ARBA00007490"/>
    </source>
</evidence>
<evidence type="ECO:0000256" key="3">
    <source>
        <dbReference type="ARBA" id="ARBA00001522"/>
    </source>
</evidence>
<feature type="binding site" evidence="16">
    <location>
        <begin position="50"/>
        <end position="53"/>
    </location>
    <ligand>
        <name>GTP</name>
        <dbReference type="ChEBI" id="CHEBI:37565"/>
    </ligand>
</feature>
<protein>
    <recommendedName>
        <fullName evidence="14">Bifunctional adenosylcobalamin biosynthesis protein</fullName>
        <ecNumber evidence="14">2.7.1.156</ecNumber>
        <ecNumber evidence="14">2.7.7.62</ecNumber>
    </recommendedName>
</protein>
<comment type="catalytic activity">
    <reaction evidence="1 14">
        <text>adenosylcob(III)inamide + ATP = adenosylcob(III)inamide phosphate + ADP + H(+)</text>
        <dbReference type="Rhea" id="RHEA:15769"/>
        <dbReference type="ChEBI" id="CHEBI:2480"/>
        <dbReference type="ChEBI" id="CHEBI:15378"/>
        <dbReference type="ChEBI" id="CHEBI:30616"/>
        <dbReference type="ChEBI" id="CHEBI:58502"/>
        <dbReference type="ChEBI" id="CHEBI:456216"/>
        <dbReference type="EC" id="2.7.1.156"/>
    </reaction>
</comment>
<keyword evidence="18" id="KW-1185">Reference proteome</keyword>
<dbReference type="Proteomes" id="UP000289546">
    <property type="component" value="Unassembled WGS sequence"/>
</dbReference>
<accession>A0A4Q0RU91</accession>
<comment type="pathway">
    <text evidence="5 14">Cofactor biosynthesis; adenosylcobalamin biosynthesis; adenosylcobalamin from cob(II)yrinate a,c-diamide: step 6/7.</text>
</comment>
<dbReference type="GO" id="GO:0008820">
    <property type="term" value="F:cobinamide phosphate guanylyltransferase activity"/>
    <property type="evidence" value="ECO:0007669"/>
    <property type="project" value="UniProtKB-UniRule"/>
</dbReference>
<comment type="catalytic activity">
    <reaction evidence="2 14">
        <text>adenosylcob(III)inamide phosphate + GTP + H(+) = adenosylcob(III)inamide-GDP + diphosphate</text>
        <dbReference type="Rhea" id="RHEA:22712"/>
        <dbReference type="ChEBI" id="CHEBI:15378"/>
        <dbReference type="ChEBI" id="CHEBI:33019"/>
        <dbReference type="ChEBI" id="CHEBI:37565"/>
        <dbReference type="ChEBI" id="CHEBI:58502"/>
        <dbReference type="ChEBI" id="CHEBI:60487"/>
        <dbReference type="EC" id="2.7.7.62"/>
    </reaction>
</comment>
<feature type="active site" description="GMP-histidine intermediate" evidence="15">
    <location>
        <position position="49"/>
    </location>
</feature>
<dbReference type="InterPro" id="IPR003203">
    <property type="entry name" value="CobU/CobP"/>
</dbReference>
<gene>
    <name evidence="17" type="ORF">XH99_35785</name>
</gene>
<dbReference type="InterPro" id="IPR027417">
    <property type="entry name" value="P-loop_NTPase"/>
</dbReference>
<feature type="binding site" evidence="16">
    <location>
        <begin position="33"/>
        <end position="35"/>
    </location>
    <ligand>
        <name>GTP</name>
        <dbReference type="ChEBI" id="CHEBI:37565"/>
    </ligand>
</feature>
<reference evidence="17 18" key="1">
    <citation type="submission" date="2015-04" db="EMBL/GenBank/DDBJ databases">
        <title>Comparative genomics of rhizobia nodulating Arachis hypogaea in China.</title>
        <authorList>
            <person name="Li Y."/>
        </authorList>
    </citation>
    <scope>NUCLEOTIDE SEQUENCE [LARGE SCALE GENOMIC DNA]</scope>
    <source>
        <strain evidence="17 18">CCBAU 51757</strain>
    </source>
</reference>
<sequence length="167" mass="18122">MAVILITGGARSGKSRRAEMRTRAFPGQPVYVATAEALDTEMEARIAKHRARRGADWIEREVPLDLVGALVATDGGGARLVDCLTLWLSNLMHATRDWEREVTELAAALPRFKSPVVLVTNEVGLGIVPDNALARLYRDAAGTMNQTIADVADEVEFVVAGLPMKLK</sequence>
<dbReference type="GO" id="GO:0009236">
    <property type="term" value="P:cobalamin biosynthetic process"/>
    <property type="evidence" value="ECO:0007669"/>
    <property type="project" value="UniProtKB-UniRule"/>
</dbReference>
<dbReference type="PANTHER" id="PTHR34848:SF1">
    <property type="entry name" value="BIFUNCTIONAL ADENOSYLCOBALAMIN BIOSYNTHESIS PROTEIN COBU"/>
    <property type="match status" value="1"/>
</dbReference>
<dbReference type="Pfam" id="PF02283">
    <property type="entry name" value="CobU"/>
    <property type="match status" value="1"/>
</dbReference>
<evidence type="ECO:0000256" key="12">
    <source>
        <dbReference type="ARBA" id="ARBA00022840"/>
    </source>
</evidence>
<feature type="binding site" evidence="16">
    <location>
        <position position="82"/>
    </location>
    <ligand>
        <name>GTP</name>
        <dbReference type="ChEBI" id="CHEBI:37565"/>
    </ligand>
</feature>
<evidence type="ECO:0000256" key="10">
    <source>
        <dbReference type="ARBA" id="ARBA00022741"/>
    </source>
</evidence>
<evidence type="ECO:0000256" key="9">
    <source>
        <dbReference type="ARBA" id="ARBA00022679"/>
    </source>
</evidence>
<comment type="function">
    <text evidence="4 14">Catalyzes ATP-dependent phosphorylation of adenosylcobinamide and addition of GMP to adenosylcobinamide phosphate.</text>
</comment>
<evidence type="ECO:0000256" key="8">
    <source>
        <dbReference type="ARBA" id="ARBA00022573"/>
    </source>
</evidence>
<evidence type="ECO:0000256" key="14">
    <source>
        <dbReference type="PIRNR" id="PIRNR006135"/>
    </source>
</evidence>
<dbReference type="GO" id="GO:0043752">
    <property type="term" value="F:adenosylcobinamide kinase activity"/>
    <property type="evidence" value="ECO:0007669"/>
    <property type="project" value="UniProtKB-EC"/>
</dbReference>
<dbReference type="EC" id="2.7.7.62" evidence="14"/>
<dbReference type="Gene3D" id="3.40.50.300">
    <property type="entry name" value="P-loop containing nucleotide triphosphate hydrolases"/>
    <property type="match status" value="1"/>
</dbReference>
<dbReference type="EMBL" id="LBJQ01000093">
    <property type="protein sequence ID" value="RXH22335.1"/>
    <property type="molecule type" value="Genomic_DNA"/>
</dbReference>
<dbReference type="PIRSF" id="PIRSF006135">
    <property type="entry name" value="CobU"/>
    <property type="match status" value="1"/>
</dbReference>
<dbReference type="UniPathway" id="UPA00148">
    <property type="reaction ID" value="UER00236"/>
</dbReference>
<dbReference type="CDD" id="cd00544">
    <property type="entry name" value="CobU"/>
    <property type="match status" value="1"/>
</dbReference>
<evidence type="ECO:0000313" key="18">
    <source>
        <dbReference type="Proteomes" id="UP000289546"/>
    </source>
</evidence>
<dbReference type="PANTHER" id="PTHR34848">
    <property type="match status" value="1"/>
</dbReference>
<evidence type="ECO:0000313" key="17">
    <source>
        <dbReference type="EMBL" id="RXH22335.1"/>
    </source>
</evidence>
<evidence type="ECO:0000256" key="16">
    <source>
        <dbReference type="PIRSR" id="PIRSR006135-2"/>
    </source>
</evidence>
<evidence type="ECO:0000256" key="6">
    <source>
        <dbReference type="ARBA" id="ARBA00005159"/>
    </source>
</evidence>
<dbReference type="RefSeq" id="WP_164936647.1">
    <property type="nucleotide sequence ID" value="NZ_LBJC01000031.1"/>
</dbReference>
<keyword evidence="13 14" id="KW-0342">GTP-binding</keyword>
<dbReference type="AlphaFoldDB" id="A0A4Q0RU91"/>
<evidence type="ECO:0000256" key="11">
    <source>
        <dbReference type="ARBA" id="ARBA00022777"/>
    </source>
</evidence>
<feature type="binding site" evidence="16">
    <location>
        <position position="61"/>
    </location>
    <ligand>
        <name>GTP</name>
        <dbReference type="ChEBI" id="CHEBI:37565"/>
    </ligand>
</feature>
<feature type="binding site" evidence="16">
    <location>
        <begin position="8"/>
        <end position="15"/>
    </location>
    <ligand>
        <name>GTP</name>
        <dbReference type="ChEBI" id="CHEBI:37565"/>
    </ligand>
</feature>